<dbReference type="AlphaFoldDB" id="A0A382IBG6"/>
<feature type="non-terminal residue" evidence="1">
    <location>
        <position position="1"/>
    </location>
</feature>
<dbReference type="InterPro" id="IPR008969">
    <property type="entry name" value="CarboxyPept-like_regulatory"/>
</dbReference>
<organism evidence="1">
    <name type="scientific">marine metagenome</name>
    <dbReference type="NCBI Taxonomy" id="408172"/>
    <lineage>
        <taxon>unclassified sequences</taxon>
        <taxon>metagenomes</taxon>
        <taxon>ecological metagenomes</taxon>
    </lineage>
</organism>
<dbReference type="Gene3D" id="2.60.40.1120">
    <property type="entry name" value="Carboxypeptidase-like, regulatory domain"/>
    <property type="match status" value="1"/>
</dbReference>
<dbReference type="EMBL" id="UINC01066175">
    <property type="protein sequence ID" value="SVB96602.1"/>
    <property type="molecule type" value="Genomic_DNA"/>
</dbReference>
<evidence type="ECO:0008006" key="2">
    <source>
        <dbReference type="Google" id="ProtNLM"/>
    </source>
</evidence>
<proteinExistence type="predicted"/>
<feature type="non-terminal residue" evidence="1">
    <location>
        <position position="73"/>
    </location>
</feature>
<dbReference type="SUPFAM" id="SSF49464">
    <property type="entry name" value="Carboxypeptidase regulatory domain-like"/>
    <property type="match status" value="1"/>
</dbReference>
<protein>
    <recommendedName>
        <fullName evidence="2">TonB-dependent receptor plug domain-containing protein</fullName>
    </recommendedName>
</protein>
<name>A0A382IBG6_9ZZZZ</name>
<sequence>MGRSPHLLRFFLTTSLLFTNSVFPGTSGKITGIVTDADNGVPMAGVNVILQNTSLGAVSDSQGRFTILNIVPG</sequence>
<evidence type="ECO:0000313" key="1">
    <source>
        <dbReference type="EMBL" id="SVB96602.1"/>
    </source>
</evidence>
<reference evidence="1" key="1">
    <citation type="submission" date="2018-05" db="EMBL/GenBank/DDBJ databases">
        <authorList>
            <person name="Lanie J.A."/>
            <person name="Ng W.-L."/>
            <person name="Kazmierczak K.M."/>
            <person name="Andrzejewski T.M."/>
            <person name="Davidsen T.M."/>
            <person name="Wayne K.J."/>
            <person name="Tettelin H."/>
            <person name="Glass J.I."/>
            <person name="Rusch D."/>
            <person name="Podicherti R."/>
            <person name="Tsui H.-C.T."/>
            <person name="Winkler M.E."/>
        </authorList>
    </citation>
    <scope>NUCLEOTIDE SEQUENCE</scope>
</reference>
<gene>
    <name evidence="1" type="ORF">METZ01_LOCUS249456</name>
</gene>
<dbReference type="Pfam" id="PF13620">
    <property type="entry name" value="CarboxypepD_reg"/>
    <property type="match status" value="1"/>
</dbReference>
<accession>A0A382IBG6</accession>